<accession>A0A8J7C3N6</accession>
<dbReference type="PANTHER" id="PTHR37839:SF1">
    <property type="entry name" value="NA(+)-TRANSLOCATING NADH-QUINONE REDUCTASE SUBUNIT A"/>
    <property type="match status" value="1"/>
</dbReference>
<comment type="function">
    <text evidence="8">NQR complex catalyzes the reduction of ubiquinone-1 to ubiquinol by two successive reactions, coupled with the transport of Na(+) ions from the cytoplasm to the periplasm. NqrA to NqrE are probably involved in the second step, the conversion of ubisemiquinone to ubiquinol.</text>
</comment>
<reference evidence="12 13" key="1">
    <citation type="submission" date="2020-08" db="EMBL/GenBank/DDBJ databases">
        <title>Acidobacteriota in marine sediments use diverse sulfur dissimilation pathways.</title>
        <authorList>
            <person name="Wasmund K."/>
        </authorList>
    </citation>
    <scope>NUCLEOTIDE SEQUENCE [LARGE SCALE GENOMIC DNA]</scope>
    <source>
        <strain evidence="12">MAG AM4</strain>
    </source>
</reference>
<dbReference type="HAMAP" id="MF_00425">
    <property type="entry name" value="NqrA"/>
    <property type="match status" value="1"/>
</dbReference>
<evidence type="ECO:0000256" key="8">
    <source>
        <dbReference type="HAMAP-Rule" id="MF_00425"/>
    </source>
</evidence>
<dbReference type="GO" id="GO:0006814">
    <property type="term" value="P:sodium ion transport"/>
    <property type="evidence" value="ECO:0007669"/>
    <property type="project" value="UniProtKB-UniRule"/>
</dbReference>
<evidence type="ECO:0000259" key="11">
    <source>
        <dbReference type="Pfam" id="PF24836"/>
    </source>
</evidence>
<proteinExistence type="inferred from homology"/>
<evidence type="ECO:0000256" key="4">
    <source>
        <dbReference type="ARBA" id="ARBA00023053"/>
    </source>
</evidence>
<keyword evidence="2 8" id="KW-1278">Translocase</keyword>
<keyword evidence="4 8" id="KW-0915">Sodium</keyword>
<dbReference type="InterPro" id="IPR056148">
    <property type="entry name" value="NQRA_2nd"/>
</dbReference>
<dbReference type="EC" id="7.2.1.1" evidence="8"/>
<dbReference type="NCBIfam" id="TIGR01936">
    <property type="entry name" value="nqrA"/>
    <property type="match status" value="1"/>
</dbReference>
<feature type="domain" description="Na(+)-translocating NADH-quinone reductase subunit A C-terminal" evidence="10">
    <location>
        <begin position="262"/>
        <end position="311"/>
    </location>
</feature>
<keyword evidence="3 8" id="KW-0520">NAD</keyword>
<dbReference type="Pfam" id="PF24836">
    <property type="entry name" value="NQRA_2nd"/>
    <property type="match status" value="1"/>
</dbReference>
<evidence type="ECO:0000256" key="3">
    <source>
        <dbReference type="ARBA" id="ARBA00023027"/>
    </source>
</evidence>
<gene>
    <name evidence="8" type="primary">nqrA</name>
    <name evidence="12" type="ORF">IFK94_14590</name>
</gene>
<dbReference type="GO" id="GO:0016655">
    <property type="term" value="F:oxidoreductase activity, acting on NAD(P)H, quinone or similar compound as acceptor"/>
    <property type="evidence" value="ECO:0007669"/>
    <property type="project" value="UniProtKB-UniRule"/>
</dbReference>
<comment type="similarity">
    <text evidence="8">Belongs to the NqrA family.</text>
</comment>
<dbReference type="Proteomes" id="UP000648239">
    <property type="component" value="Unassembled WGS sequence"/>
</dbReference>
<dbReference type="InterPro" id="IPR022615">
    <property type="entry name" value="NqrA_C_domain"/>
</dbReference>
<keyword evidence="7 8" id="KW-0739">Sodium transport</keyword>
<dbReference type="Pfam" id="PF11973">
    <property type="entry name" value="NQRA_SLBB"/>
    <property type="match status" value="1"/>
</dbReference>
<feature type="domain" description="NqrA second alpha/beta" evidence="11">
    <location>
        <begin position="114"/>
        <end position="257"/>
    </location>
</feature>
<dbReference type="NCBIfam" id="NF003759">
    <property type="entry name" value="PRK05352.1-2"/>
    <property type="match status" value="1"/>
</dbReference>
<evidence type="ECO:0000259" key="10">
    <source>
        <dbReference type="Pfam" id="PF11973"/>
    </source>
</evidence>
<evidence type="ECO:0000256" key="6">
    <source>
        <dbReference type="ARBA" id="ARBA00023075"/>
    </source>
</evidence>
<sequence>MHVIKRGLNLPITGDPEQRIDGASQVSRVAVMAEDYPFMKPRMHVRVGDDVKLGQLLFEDRKTEGVLFTSPGAGKVEAINRGERRALISVVIQLSGNDQVSFQHFSGDSPASMNGEAVRNLLVESGLWTALRTRPYSKVPAPGESCHAVFVTAMDTNPGAPSADLILKDREADWSAGLQIVSKLTEGKTYLCTAASSSISAGGVDRIALEQFKGPHPAGLAGTHIHLLDPVNREKTAFYLDYQDVLAIGHLFRTGEIDTGRVIALSGPQVNKPRLLKTRIGAAVDELVQGEARDGDNRVVSGSVIAGRSASGEINGFLGRYHAQVSILEEDRKQRFLGWIMPGGKIYSMVNVYLSALIPGKKFGFTTTTNGSHRAMVPIGMYERVMPLDIIPTYLLRALVMDDLENAEALGCLELDEDDLALCSMVCPGKEDYGVALRRNLTQVWKEG</sequence>
<keyword evidence="1 8" id="KW-0813">Transport</keyword>
<protein>
    <recommendedName>
        <fullName evidence="8">Na(+)-translocating NADH-quinone reductase subunit A</fullName>
        <shortName evidence="8">Na(+)-NQR subunit A</shortName>
        <shortName evidence="8">Na(+)-translocating NQR subunit A</shortName>
        <ecNumber evidence="8">7.2.1.1</ecNumber>
    </recommendedName>
    <alternativeName>
        <fullName evidence="8">NQR complex subunit A</fullName>
    </alternativeName>
    <alternativeName>
        <fullName evidence="8">NQR-1 subunit A</fullName>
    </alternativeName>
</protein>
<dbReference type="Pfam" id="PF05896">
    <property type="entry name" value="NQRA_N"/>
    <property type="match status" value="1"/>
</dbReference>
<name>A0A8J7C3N6_9BACT</name>
<keyword evidence="6 8" id="KW-0830">Ubiquinone</keyword>
<comment type="caution">
    <text evidence="12">The sequence shown here is derived from an EMBL/GenBank/DDBJ whole genome shotgun (WGS) entry which is preliminary data.</text>
</comment>
<comment type="subunit">
    <text evidence="8">Composed of six subunits; NqrA, NqrB, NqrC, NqrD, NqrE and NqrF.</text>
</comment>
<organism evidence="12 13">
    <name type="scientific">Candidatus Polarisedimenticola svalbardensis</name>
    <dbReference type="NCBI Taxonomy" id="2886004"/>
    <lineage>
        <taxon>Bacteria</taxon>
        <taxon>Pseudomonadati</taxon>
        <taxon>Acidobacteriota</taxon>
        <taxon>Candidatus Polarisedimenticolia</taxon>
        <taxon>Candidatus Polarisedimenticolales</taxon>
        <taxon>Candidatus Polarisedimenticolaceae</taxon>
        <taxon>Candidatus Polarisedimenticola</taxon>
    </lineage>
</organism>
<evidence type="ECO:0000256" key="2">
    <source>
        <dbReference type="ARBA" id="ARBA00022967"/>
    </source>
</evidence>
<dbReference type="EMBL" id="JACXWD010000077">
    <property type="protein sequence ID" value="MBD3869346.1"/>
    <property type="molecule type" value="Genomic_DNA"/>
</dbReference>
<dbReference type="InterPro" id="IPR056147">
    <property type="entry name" value="NQRA_N"/>
</dbReference>
<dbReference type="InterPro" id="IPR008703">
    <property type="entry name" value="NqrA"/>
</dbReference>
<evidence type="ECO:0000313" key="12">
    <source>
        <dbReference type="EMBL" id="MBD3869346.1"/>
    </source>
</evidence>
<evidence type="ECO:0000313" key="13">
    <source>
        <dbReference type="Proteomes" id="UP000648239"/>
    </source>
</evidence>
<feature type="domain" description="NqrA N-terminal barrel-sandwich hybrid" evidence="9">
    <location>
        <begin position="4"/>
        <end position="94"/>
    </location>
</feature>
<dbReference type="PANTHER" id="PTHR37839">
    <property type="entry name" value="NA(+)-TRANSLOCATING NADH-QUINONE REDUCTASE SUBUNIT A"/>
    <property type="match status" value="1"/>
</dbReference>
<dbReference type="AlphaFoldDB" id="A0A8J7C3N6"/>
<evidence type="ECO:0000259" key="9">
    <source>
        <dbReference type="Pfam" id="PF05896"/>
    </source>
</evidence>
<evidence type="ECO:0000256" key="7">
    <source>
        <dbReference type="ARBA" id="ARBA00023201"/>
    </source>
</evidence>
<evidence type="ECO:0000256" key="1">
    <source>
        <dbReference type="ARBA" id="ARBA00022448"/>
    </source>
</evidence>
<evidence type="ECO:0000256" key="5">
    <source>
        <dbReference type="ARBA" id="ARBA00023065"/>
    </source>
</evidence>
<comment type="catalytic activity">
    <reaction evidence="8">
        <text>a ubiquinone + n Na(+)(in) + NADH + H(+) = a ubiquinol + n Na(+)(out) + NAD(+)</text>
        <dbReference type="Rhea" id="RHEA:47748"/>
        <dbReference type="Rhea" id="RHEA-COMP:9565"/>
        <dbReference type="Rhea" id="RHEA-COMP:9566"/>
        <dbReference type="ChEBI" id="CHEBI:15378"/>
        <dbReference type="ChEBI" id="CHEBI:16389"/>
        <dbReference type="ChEBI" id="CHEBI:17976"/>
        <dbReference type="ChEBI" id="CHEBI:29101"/>
        <dbReference type="ChEBI" id="CHEBI:57540"/>
        <dbReference type="ChEBI" id="CHEBI:57945"/>
        <dbReference type="EC" id="7.2.1.1"/>
    </reaction>
</comment>
<keyword evidence="5 8" id="KW-0406">Ion transport</keyword>